<name>A0A8J7LU77_9RHOB</name>
<dbReference type="GO" id="GO:0046688">
    <property type="term" value="P:response to copper ion"/>
    <property type="evidence" value="ECO:0007669"/>
    <property type="project" value="InterPro"/>
</dbReference>
<dbReference type="AlphaFoldDB" id="A0A8J7LU77"/>
<evidence type="ECO:0000256" key="3">
    <source>
        <dbReference type="SAM" id="SignalP"/>
    </source>
</evidence>
<dbReference type="InterPro" id="IPR014756">
    <property type="entry name" value="Ig_E-set"/>
</dbReference>
<evidence type="ECO:0000313" key="6">
    <source>
        <dbReference type="Proteomes" id="UP000640583"/>
    </source>
</evidence>
<dbReference type="RefSeq" id="WP_228847417.1">
    <property type="nucleotide sequence ID" value="NZ_JADCKQ010000002.1"/>
</dbReference>
<proteinExistence type="predicted"/>
<keyword evidence="1 3" id="KW-0732">Signal</keyword>
<protein>
    <submittedName>
        <fullName evidence="5">Copper resistance protein CopC</fullName>
    </submittedName>
</protein>
<feature type="chain" id="PRO_5035163177" evidence="3">
    <location>
        <begin position="22"/>
        <end position="117"/>
    </location>
</feature>
<evidence type="ECO:0000259" key="4">
    <source>
        <dbReference type="Pfam" id="PF04234"/>
    </source>
</evidence>
<dbReference type="Pfam" id="PF04234">
    <property type="entry name" value="CopC"/>
    <property type="match status" value="1"/>
</dbReference>
<dbReference type="Proteomes" id="UP000640583">
    <property type="component" value="Unassembled WGS sequence"/>
</dbReference>
<dbReference type="InterPro" id="IPR014755">
    <property type="entry name" value="Cu-Rt/internalin_Ig-like"/>
</dbReference>
<gene>
    <name evidence="5" type="ORF">H1D41_02425</name>
</gene>
<reference evidence="5" key="1">
    <citation type="submission" date="2020-10" db="EMBL/GenBank/DDBJ databases">
        <title>Paenihalocynthiibacter styelae gen. nov., sp. nov., isolated from stalked sea squirt Styela clava.</title>
        <authorList>
            <person name="Kim Y.-O."/>
            <person name="Yoon J.-H."/>
        </authorList>
    </citation>
    <scope>NUCLEOTIDE SEQUENCE</scope>
    <source>
        <strain evidence="5">MYP1-1</strain>
    </source>
</reference>
<evidence type="ECO:0000256" key="2">
    <source>
        <dbReference type="ARBA" id="ARBA00023008"/>
    </source>
</evidence>
<organism evidence="5 6">
    <name type="scientific">Halocynthiibacter styelae</name>
    <dbReference type="NCBI Taxonomy" id="2761955"/>
    <lineage>
        <taxon>Bacteria</taxon>
        <taxon>Pseudomonadati</taxon>
        <taxon>Pseudomonadota</taxon>
        <taxon>Alphaproteobacteria</taxon>
        <taxon>Rhodobacterales</taxon>
        <taxon>Paracoccaceae</taxon>
        <taxon>Halocynthiibacter</taxon>
    </lineage>
</organism>
<dbReference type="GO" id="GO:0042597">
    <property type="term" value="C:periplasmic space"/>
    <property type="evidence" value="ECO:0007669"/>
    <property type="project" value="InterPro"/>
</dbReference>
<evidence type="ECO:0000256" key="1">
    <source>
        <dbReference type="ARBA" id="ARBA00022729"/>
    </source>
</evidence>
<feature type="signal peptide" evidence="3">
    <location>
        <begin position="1"/>
        <end position="21"/>
    </location>
</feature>
<comment type="caution">
    <text evidence="5">The sequence shown here is derived from an EMBL/GenBank/DDBJ whole genome shotgun (WGS) entry which is preliminary data.</text>
</comment>
<accession>A0A8J7LU77</accession>
<keyword evidence="6" id="KW-1185">Reference proteome</keyword>
<sequence length="117" mass="12375">MSVRSLILAAVLAFTPLAVFAHSVLTASEPGQGAAVSAPQELSLHFNKPLRLVFVTLTDIDGQVVTLDISSFISEPSADFILPLPVLAPGGWTITWSGLGTDGHAMREDFTFAIVPE</sequence>
<keyword evidence="2" id="KW-0186">Copper</keyword>
<dbReference type="InterPro" id="IPR007348">
    <property type="entry name" value="CopC_dom"/>
</dbReference>
<dbReference type="GO" id="GO:0005507">
    <property type="term" value="F:copper ion binding"/>
    <property type="evidence" value="ECO:0007669"/>
    <property type="project" value="InterPro"/>
</dbReference>
<feature type="domain" description="CopC" evidence="4">
    <location>
        <begin position="22"/>
        <end position="114"/>
    </location>
</feature>
<dbReference type="SUPFAM" id="SSF81296">
    <property type="entry name" value="E set domains"/>
    <property type="match status" value="1"/>
</dbReference>
<dbReference type="Gene3D" id="2.60.40.1220">
    <property type="match status" value="1"/>
</dbReference>
<dbReference type="EMBL" id="JADCKQ010000002">
    <property type="protein sequence ID" value="MBI1492487.1"/>
    <property type="molecule type" value="Genomic_DNA"/>
</dbReference>
<evidence type="ECO:0000313" key="5">
    <source>
        <dbReference type="EMBL" id="MBI1492487.1"/>
    </source>
</evidence>